<evidence type="ECO:0000256" key="1">
    <source>
        <dbReference type="ARBA" id="ARBA00005417"/>
    </source>
</evidence>
<keyword evidence="2" id="KW-0813">Transport</keyword>
<dbReference type="RefSeq" id="WP_126982005.1">
    <property type="nucleotide sequence ID" value="NZ_RZHD01000010.1"/>
</dbReference>
<feature type="domain" description="ABC transporter" evidence="5">
    <location>
        <begin position="5"/>
        <end position="238"/>
    </location>
</feature>
<gene>
    <name evidence="6" type="ORF">ELY37_17090</name>
</gene>
<dbReference type="InterPro" id="IPR050166">
    <property type="entry name" value="ABC_transporter_ATP-bind"/>
</dbReference>
<dbReference type="GO" id="GO:0005524">
    <property type="term" value="F:ATP binding"/>
    <property type="evidence" value="ECO:0007669"/>
    <property type="project" value="UniProtKB-KW"/>
</dbReference>
<dbReference type="InterPro" id="IPR003439">
    <property type="entry name" value="ABC_transporter-like_ATP-bd"/>
</dbReference>
<dbReference type="Gene3D" id="3.40.50.300">
    <property type="entry name" value="P-loop containing nucleotide triphosphate hydrolases"/>
    <property type="match status" value="1"/>
</dbReference>
<dbReference type="EMBL" id="RZHD01000010">
    <property type="protein sequence ID" value="RUR43422.1"/>
    <property type="molecule type" value="Genomic_DNA"/>
</dbReference>
<protein>
    <submittedName>
        <fullName evidence="6">ABC transporter ATP-binding protein</fullName>
    </submittedName>
</protein>
<keyword evidence="7" id="KW-1185">Reference proteome</keyword>
<dbReference type="GO" id="GO:0016887">
    <property type="term" value="F:ATP hydrolysis activity"/>
    <property type="evidence" value="ECO:0007669"/>
    <property type="project" value="InterPro"/>
</dbReference>
<dbReference type="InterPro" id="IPR027417">
    <property type="entry name" value="P-loop_NTPase"/>
</dbReference>
<evidence type="ECO:0000259" key="5">
    <source>
        <dbReference type="PROSITE" id="PS50893"/>
    </source>
</evidence>
<dbReference type="AlphaFoldDB" id="A0A3S0WZF2"/>
<proteinExistence type="inferred from homology"/>
<evidence type="ECO:0000313" key="6">
    <source>
        <dbReference type="EMBL" id="RUR43422.1"/>
    </source>
</evidence>
<evidence type="ECO:0000313" key="7">
    <source>
        <dbReference type="Proteomes" id="UP000286912"/>
    </source>
</evidence>
<reference evidence="6 7" key="1">
    <citation type="submission" date="2018-12" db="EMBL/GenBank/DDBJ databases">
        <title>three novel Halomonas strain isolated from plants.</title>
        <authorList>
            <person name="Sun C."/>
        </authorList>
    </citation>
    <scope>NUCLEOTIDE SEQUENCE [LARGE SCALE GENOMIC DNA]</scope>
    <source>
        <strain evidence="6 7">RC</strain>
    </source>
</reference>
<organism evidence="6 7">
    <name type="scientific">Vreelandella populi</name>
    <dbReference type="NCBI Taxonomy" id="2498858"/>
    <lineage>
        <taxon>Bacteria</taxon>
        <taxon>Pseudomonadati</taxon>
        <taxon>Pseudomonadota</taxon>
        <taxon>Gammaproteobacteria</taxon>
        <taxon>Oceanospirillales</taxon>
        <taxon>Halomonadaceae</taxon>
        <taxon>Vreelandella</taxon>
    </lineage>
</organism>
<evidence type="ECO:0000256" key="4">
    <source>
        <dbReference type="ARBA" id="ARBA00022840"/>
    </source>
</evidence>
<comment type="similarity">
    <text evidence="1">Belongs to the ABC transporter superfamily.</text>
</comment>
<dbReference type="SMART" id="SM00382">
    <property type="entry name" value="AAA"/>
    <property type="match status" value="1"/>
</dbReference>
<evidence type="ECO:0000256" key="2">
    <source>
        <dbReference type="ARBA" id="ARBA00022448"/>
    </source>
</evidence>
<dbReference type="PANTHER" id="PTHR42788:SF13">
    <property type="entry name" value="ALIPHATIC SULFONATES IMPORT ATP-BINDING PROTEIN SSUB"/>
    <property type="match status" value="1"/>
</dbReference>
<dbReference type="PANTHER" id="PTHR42788">
    <property type="entry name" value="TAURINE IMPORT ATP-BINDING PROTEIN-RELATED"/>
    <property type="match status" value="1"/>
</dbReference>
<dbReference type="PROSITE" id="PS00211">
    <property type="entry name" value="ABC_TRANSPORTER_1"/>
    <property type="match status" value="1"/>
</dbReference>
<sequence>MTIQISIDQLSKTFPGRNDTAAFTALSNISCDINSNEFVCLLGPSGCGKSTLLGLIAGHDQPSKGQIVVDNHTVTGPGADRGMVFQQYALFPWYTVEQNVLLGLKIKGLSPEERTGRAERMLRSVNLWEHRSKFPRELSGGMKQRAAIARTLAIEPDVLLMDEPFGALDEQTRERLQDELLTIWQESRRTVVFVTHSIQEAVMLSDRILLMGRQQGRIIADVHNTLPRPRDRMSTDFVAVEREVHGYLKQAEFTANEEAANA</sequence>
<dbReference type="SUPFAM" id="SSF52540">
    <property type="entry name" value="P-loop containing nucleoside triphosphate hydrolases"/>
    <property type="match status" value="1"/>
</dbReference>
<dbReference type="InterPro" id="IPR017871">
    <property type="entry name" value="ABC_transporter-like_CS"/>
</dbReference>
<comment type="caution">
    <text evidence="6">The sequence shown here is derived from an EMBL/GenBank/DDBJ whole genome shotgun (WGS) entry which is preliminary data.</text>
</comment>
<keyword evidence="3" id="KW-0547">Nucleotide-binding</keyword>
<evidence type="ECO:0000256" key="3">
    <source>
        <dbReference type="ARBA" id="ARBA00022741"/>
    </source>
</evidence>
<dbReference type="PROSITE" id="PS50893">
    <property type="entry name" value="ABC_TRANSPORTER_2"/>
    <property type="match status" value="1"/>
</dbReference>
<dbReference type="Proteomes" id="UP000286912">
    <property type="component" value="Unassembled WGS sequence"/>
</dbReference>
<dbReference type="Pfam" id="PF00005">
    <property type="entry name" value="ABC_tran"/>
    <property type="match status" value="1"/>
</dbReference>
<dbReference type="CDD" id="cd03293">
    <property type="entry name" value="ABC_NrtD_SsuB_transporters"/>
    <property type="match status" value="1"/>
</dbReference>
<dbReference type="OrthoDB" id="9802264at2"/>
<keyword evidence="4 6" id="KW-0067">ATP-binding</keyword>
<dbReference type="InterPro" id="IPR003593">
    <property type="entry name" value="AAA+_ATPase"/>
</dbReference>
<name>A0A3S0WZF2_9GAMM</name>
<accession>A0A3S0WZF2</accession>